<proteinExistence type="predicted"/>
<dbReference type="RefSeq" id="WP_191163494.1">
    <property type="nucleotide sequence ID" value="NZ_JACWMX010000004.1"/>
</dbReference>
<reference evidence="2" key="1">
    <citation type="submission" date="2020-09" db="EMBL/GenBank/DDBJ databases">
        <title>Novel species of Mucilaginibacter isolated from a glacier on the Tibetan Plateau.</title>
        <authorList>
            <person name="Liu Q."/>
            <person name="Xin Y.-H."/>
        </authorList>
    </citation>
    <scope>NUCLEOTIDE SEQUENCE</scope>
    <source>
        <strain evidence="2">ZB1P21</strain>
    </source>
</reference>
<dbReference type="Pfam" id="PF14092">
    <property type="entry name" value="DUF4270"/>
    <property type="match status" value="1"/>
</dbReference>
<organism evidence="2 3">
    <name type="scientific">Mucilaginibacter glaciei</name>
    <dbReference type="NCBI Taxonomy" id="2772109"/>
    <lineage>
        <taxon>Bacteria</taxon>
        <taxon>Pseudomonadati</taxon>
        <taxon>Bacteroidota</taxon>
        <taxon>Sphingobacteriia</taxon>
        <taxon>Sphingobacteriales</taxon>
        <taxon>Sphingobacteriaceae</taxon>
        <taxon>Mucilaginibacter</taxon>
    </lineage>
</organism>
<evidence type="ECO:0000313" key="2">
    <source>
        <dbReference type="EMBL" id="MBD1393756.1"/>
    </source>
</evidence>
<dbReference type="Proteomes" id="UP000619078">
    <property type="component" value="Unassembled WGS sequence"/>
</dbReference>
<dbReference type="AlphaFoldDB" id="A0A926NM85"/>
<dbReference type="EMBL" id="JACWMX010000004">
    <property type="protein sequence ID" value="MBD1393756.1"/>
    <property type="molecule type" value="Genomic_DNA"/>
</dbReference>
<sequence>MKFSKLGLLTLLISLFILSSCKNQDSIGLGVDAGSQLNGTLMVDSNILVTTLPEDTIATGALSSTLSRTVLSYFKDPELGITEGNIAAGITLPSGIAYTLPTGTITIDSSILVLPYTNGFYGDSLTSKFKLDVHRLNEPITNGTAYYNNKAWAYDAAVIGTKTFTARTHDTIKILNILKGRSDTLIKVAPQLRIPISQAFVNTYLLGDEAAAFRLSTTAFQNAVKGLYLTFDKNATTGPGGNIPFNLDSLRISVYYKVNNAGVIDTAMTSMPVIINTHAVQIKHTYSAKVQAALNNTSTTGLFYLQGGAGLRAKITFPNVKNTFSNVGNVVINRAELIIKPAPGTTIPYRPSQRLTMYTSDLAKQRIRIPDASTADARGQNAGQTFGGYYNSATGEYHFTVTGFIQDLISGKITDNGTYIAPVNPVSSTTSGIDIAPTAQYTERLISFGKNNPSRIKLNIIYTKINK</sequence>
<keyword evidence="1" id="KW-0732">Signal</keyword>
<protein>
    <submittedName>
        <fullName evidence="2">DUF4270 family protein</fullName>
    </submittedName>
</protein>
<name>A0A926NM85_9SPHI</name>
<accession>A0A926NM85</accession>
<dbReference type="PROSITE" id="PS51257">
    <property type="entry name" value="PROKAR_LIPOPROTEIN"/>
    <property type="match status" value="1"/>
</dbReference>
<feature type="signal peptide" evidence="1">
    <location>
        <begin position="1"/>
        <end position="19"/>
    </location>
</feature>
<evidence type="ECO:0000313" key="3">
    <source>
        <dbReference type="Proteomes" id="UP000619078"/>
    </source>
</evidence>
<dbReference type="InterPro" id="IPR025366">
    <property type="entry name" value="DUF4270"/>
</dbReference>
<feature type="chain" id="PRO_5037473166" evidence="1">
    <location>
        <begin position="20"/>
        <end position="467"/>
    </location>
</feature>
<evidence type="ECO:0000256" key="1">
    <source>
        <dbReference type="SAM" id="SignalP"/>
    </source>
</evidence>
<comment type="caution">
    <text evidence="2">The sequence shown here is derived from an EMBL/GenBank/DDBJ whole genome shotgun (WGS) entry which is preliminary data.</text>
</comment>
<gene>
    <name evidence="2" type="ORF">IDJ76_11670</name>
</gene>
<keyword evidence="3" id="KW-1185">Reference proteome</keyword>